<proteinExistence type="predicted"/>
<accession>A0AAV7UAC3</accession>
<gene>
    <name evidence="2" type="ORF">NDU88_002605</name>
</gene>
<feature type="compositionally biased region" description="Basic residues" evidence="1">
    <location>
        <begin position="90"/>
        <end position="102"/>
    </location>
</feature>
<dbReference type="AlphaFoldDB" id="A0AAV7UAC3"/>
<evidence type="ECO:0000313" key="3">
    <source>
        <dbReference type="Proteomes" id="UP001066276"/>
    </source>
</evidence>
<reference evidence="2" key="1">
    <citation type="journal article" date="2022" name="bioRxiv">
        <title>Sequencing and chromosome-scale assembly of the giantPleurodeles waltlgenome.</title>
        <authorList>
            <person name="Brown T."/>
            <person name="Elewa A."/>
            <person name="Iarovenko S."/>
            <person name="Subramanian E."/>
            <person name="Araus A.J."/>
            <person name="Petzold A."/>
            <person name="Susuki M."/>
            <person name="Suzuki K.-i.T."/>
            <person name="Hayashi T."/>
            <person name="Toyoda A."/>
            <person name="Oliveira C."/>
            <person name="Osipova E."/>
            <person name="Leigh N.D."/>
            <person name="Simon A."/>
            <person name="Yun M.H."/>
        </authorList>
    </citation>
    <scope>NUCLEOTIDE SEQUENCE</scope>
    <source>
        <strain evidence="2">20211129_DDA</strain>
        <tissue evidence="2">Liver</tissue>
    </source>
</reference>
<feature type="region of interest" description="Disordered" evidence="1">
    <location>
        <begin position="45"/>
        <end position="169"/>
    </location>
</feature>
<comment type="caution">
    <text evidence="2">The sequence shown here is derived from an EMBL/GenBank/DDBJ whole genome shotgun (WGS) entry which is preliminary data.</text>
</comment>
<evidence type="ECO:0000313" key="2">
    <source>
        <dbReference type="EMBL" id="KAJ1185818.1"/>
    </source>
</evidence>
<dbReference type="EMBL" id="JANPWB010000005">
    <property type="protein sequence ID" value="KAJ1185818.1"/>
    <property type="molecule type" value="Genomic_DNA"/>
</dbReference>
<organism evidence="2 3">
    <name type="scientific">Pleurodeles waltl</name>
    <name type="common">Iberian ribbed newt</name>
    <dbReference type="NCBI Taxonomy" id="8319"/>
    <lineage>
        <taxon>Eukaryota</taxon>
        <taxon>Metazoa</taxon>
        <taxon>Chordata</taxon>
        <taxon>Craniata</taxon>
        <taxon>Vertebrata</taxon>
        <taxon>Euteleostomi</taxon>
        <taxon>Amphibia</taxon>
        <taxon>Batrachia</taxon>
        <taxon>Caudata</taxon>
        <taxon>Salamandroidea</taxon>
        <taxon>Salamandridae</taxon>
        <taxon>Pleurodelinae</taxon>
        <taxon>Pleurodeles</taxon>
    </lineage>
</organism>
<evidence type="ECO:0000256" key="1">
    <source>
        <dbReference type="SAM" id="MobiDB-lite"/>
    </source>
</evidence>
<sequence length="187" mass="20286">MVRQNDYGGSELDSDLVEMVNRGRNVVASHGTDWLNQQMQGVLQQESTMSQKGAGGGGAGKGKNKKTQRWGVASERPVAVIMDRAGKPTGKQRARAQARRKSPSLSISGEEESECEEDSEHERREAPVAIAAPRFSASGDSTERARESGEAQVQCSTGGGHLGNNTPHPRPANLWEYCELWHAVWSS</sequence>
<name>A0AAV7UAC3_PLEWA</name>
<keyword evidence="3" id="KW-1185">Reference proteome</keyword>
<protein>
    <submittedName>
        <fullName evidence="2">Uncharacterized protein</fullName>
    </submittedName>
</protein>
<dbReference type="Proteomes" id="UP001066276">
    <property type="component" value="Chromosome 3_1"/>
</dbReference>
<feature type="compositionally biased region" description="Acidic residues" evidence="1">
    <location>
        <begin position="109"/>
        <end position="119"/>
    </location>
</feature>